<dbReference type="SUPFAM" id="SSF103473">
    <property type="entry name" value="MFS general substrate transporter"/>
    <property type="match status" value="1"/>
</dbReference>
<dbReference type="InterPro" id="IPR011701">
    <property type="entry name" value="MFS"/>
</dbReference>
<keyword evidence="5 7" id="KW-0472">Membrane</keyword>
<feature type="transmembrane region" description="Helical" evidence="7">
    <location>
        <begin position="484"/>
        <end position="503"/>
    </location>
</feature>
<sequence length="534" mass="55820">MYAPVYDGPDLLMSTTKVKLVAASCIVVLLLAILDINIVSAVAWKMVDDLDPVHGISRLPWLTSCYALADCIVVPLYGKLADEYGTKPLMVFGLGVFTLGSLLCGLAQNMTELIVFRTIQGLGAGGLTAITLVVTGILFNDQEEDAEGPIKPSNAVGIGASVMFGLGLALGPTLGGLVSDSLNWRWVFLLNLPILVAAFLVIVFALKMPTNPVRRKVDFLGAALLGGFGACALLVAEWGGTQYAWGSGMIVSLAVGAGVLLAAFVWRQLTAPEPLVSLALMRNSVFRAMMPMSLIAGVGVAGGLLYVSGYLQVGRGLSTARSGLLIVCMAVGILASIPVAKLIVTLFGKFKYLLVAAGVFQAVVLVLFGRLGPDTSYWLVGAGCFVLGIGMGQSLGLGLQYMQSSVSKEDLGVATSSLRFCQQLGATAGFALYSTIVARYLDSHLSSAAGAANVNGNLDVSALAKLPAEQHHSAVSVFIDATNVVFVVSGVVSLLAGLVALVIREQRYRKTEEDTSSPATVGHPRTDRSSAELS</sequence>
<evidence type="ECO:0000256" key="1">
    <source>
        <dbReference type="ARBA" id="ARBA00004429"/>
    </source>
</evidence>
<evidence type="ECO:0000256" key="4">
    <source>
        <dbReference type="ARBA" id="ARBA00022989"/>
    </source>
</evidence>
<feature type="transmembrane region" description="Helical" evidence="7">
    <location>
        <begin position="319"/>
        <end position="340"/>
    </location>
</feature>
<evidence type="ECO:0000259" key="8">
    <source>
        <dbReference type="PROSITE" id="PS50850"/>
    </source>
</evidence>
<feature type="transmembrane region" description="Helical" evidence="7">
    <location>
        <begin position="352"/>
        <end position="371"/>
    </location>
</feature>
<keyword evidence="2" id="KW-0813">Transport</keyword>
<feature type="transmembrane region" description="Helical" evidence="7">
    <location>
        <begin position="186"/>
        <end position="206"/>
    </location>
</feature>
<dbReference type="Gene3D" id="1.20.1250.20">
    <property type="entry name" value="MFS general substrate transporter like domains"/>
    <property type="match status" value="1"/>
</dbReference>
<name>A0A0L0JLZ2_9ACTN</name>
<keyword evidence="3 7" id="KW-0812">Transmembrane</keyword>
<feature type="transmembrane region" description="Helical" evidence="7">
    <location>
        <begin position="89"/>
        <end position="108"/>
    </location>
</feature>
<keyword evidence="4 7" id="KW-1133">Transmembrane helix</keyword>
<evidence type="ECO:0000313" key="9">
    <source>
        <dbReference type="EMBL" id="KND26598.1"/>
    </source>
</evidence>
<feature type="transmembrane region" description="Helical" evidence="7">
    <location>
        <begin position="242"/>
        <end position="266"/>
    </location>
</feature>
<proteinExistence type="predicted"/>
<dbReference type="EMBL" id="JPPY01000207">
    <property type="protein sequence ID" value="KND26598.1"/>
    <property type="molecule type" value="Genomic_DNA"/>
</dbReference>
<dbReference type="PROSITE" id="PS50850">
    <property type="entry name" value="MFS"/>
    <property type="match status" value="1"/>
</dbReference>
<feature type="domain" description="Major facilitator superfamily (MFS) profile" evidence="8">
    <location>
        <begin position="21"/>
        <end position="508"/>
    </location>
</feature>
<comment type="caution">
    <text evidence="9">The sequence shown here is derived from an EMBL/GenBank/DDBJ whole genome shotgun (WGS) entry which is preliminary data.</text>
</comment>
<protein>
    <submittedName>
        <fullName evidence="9">EmrB/QacA subfamily drug resistance transporter</fullName>
    </submittedName>
</protein>
<dbReference type="InterPro" id="IPR036259">
    <property type="entry name" value="MFS_trans_sf"/>
</dbReference>
<feature type="transmembrane region" description="Helical" evidence="7">
    <location>
        <begin position="114"/>
        <end position="140"/>
    </location>
</feature>
<dbReference type="PANTHER" id="PTHR23501">
    <property type="entry name" value="MAJOR FACILITATOR SUPERFAMILY"/>
    <property type="match status" value="1"/>
</dbReference>
<evidence type="ECO:0000256" key="2">
    <source>
        <dbReference type="ARBA" id="ARBA00022448"/>
    </source>
</evidence>
<evidence type="ECO:0000313" key="10">
    <source>
        <dbReference type="Proteomes" id="UP000037151"/>
    </source>
</evidence>
<dbReference type="Proteomes" id="UP000037151">
    <property type="component" value="Unassembled WGS sequence"/>
</dbReference>
<dbReference type="AlphaFoldDB" id="A0A0L0JLZ2"/>
<organism evidence="9 10">
    <name type="scientific">Streptomyces acidiscabies</name>
    <dbReference type="NCBI Taxonomy" id="42234"/>
    <lineage>
        <taxon>Bacteria</taxon>
        <taxon>Bacillati</taxon>
        <taxon>Actinomycetota</taxon>
        <taxon>Actinomycetes</taxon>
        <taxon>Kitasatosporales</taxon>
        <taxon>Streptomycetaceae</taxon>
        <taxon>Streptomyces</taxon>
    </lineage>
</organism>
<gene>
    <name evidence="9" type="ORF">IQ63_36550</name>
</gene>
<feature type="transmembrane region" description="Helical" evidence="7">
    <location>
        <begin position="377"/>
        <end position="399"/>
    </location>
</feature>
<dbReference type="InterPro" id="IPR020846">
    <property type="entry name" value="MFS_dom"/>
</dbReference>
<comment type="subcellular location">
    <subcellularLocation>
        <location evidence="1">Cell inner membrane</location>
        <topology evidence="1">Multi-pass membrane protein</topology>
    </subcellularLocation>
</comment>
<dbReference type="GO" id="GO:0005886">
    <property type="term" value="C:plasma membrane"/>
    <property type="evidence" value="ECO:0007669"/>
    <property type="project" value="UniProtKB-SubCell"/>
</dbReference>
<dbReference type="PANTHER" id="PTHR23501:SF191">
    <property type="entry name" value="VACUOLAR BASIC AMINO ACID TRANSPORTER 4"/>
    <property type="match status" value="1"/>
</dbReference>
<dbReference type="PATRIC" id="fig|42234.21.peg.7524"/>
<evidence type="ECO:0000256" key="6">
    <source>
        <dbReference type="SAM" id="MobiDB-lite"/>
    </source>
</evidence>
<feature type="compositionally biased region" description="Basic and acidic residues" evidence="6">
    <location>
        <begin position="524"/>
        <end position="534"/>
    </location>
</feature>
<accession>A0A0L0JLZ2</accession>
<reference evidence="10" key="1">
    <citation type="submission" date="2014-07" db="EMBL/GenBank/DDBJ databases">
        <title>Genome sequencing of plant-pathogenic Streptomyces species.</title>
        <authorList>
            <person name="Harrison J."/>
            <person name="Sapp M."/>
            <person name="Thwaites R."/>
            <person name="Studholme D.J."/>
        </authorList>
    </citation>
    <scope>NUCLEOTIDE SEQUENCE [LARGE SCALE GENOMIC DNA]</scope>
    <source>
        <strain evidence="10">NCPPB 4445</strain>
    </source>
</reference>
<feature type="region of interest" description="Disordered" evidence="6">
    <location>
        <begin position="512"/>
        <end position="534"/>
    </location>
</feature>
<evidence type="ECO:0000256" key="5">
    <source>
        <dbReference type="ARBA" id="ARBA00023136"/>
    </source>
</evidence>
<dbReference type="Gene3D" id="1.20.1720.10">
    <property type="entry name" value="Multidrug resistance protein D"/>
    <property type="match status" value="1"/>
</dbReference>
<evidence type="ECO:0000256" key="3">
    <source>
        <dbReference type="ARBA" id="ARBA00022692"/>
    </source>
</evidence>
<dbReference type="GO" id="GO:0022857">
    <property type="term" value="F:transmembrane transporter activity"/>
    <property type="evidence" value="ECO:0007669"/>
    <property type="project" value="InterPro"/>
</dbReference>
<feature type="transmembrane region" description="Helical" evidence="7">
    <location>
        <begin position="286"/>
        <end position="307"/>
    </location>
</feature>
<evidence type="ECO:0000256" key="7">
    <source>
        <dbReference type="SAM" id="Phobius"/>
    </source>
</evidence>
<feature type="transmembrane region" description="Helical" evidence="7">
    <location>
        <begin position="218"/>
        <end position="236"/>
    </location>
</feature>
<feature type="transmembrane region" description="Helical" evidence="7">
    <location>
        <begin position="20"/>
        <end position="47"/>
    </location>
</feature>
<feature type="transmembrane region" description="Helical" evidence="7">
    <location>
        <begin position="152"/>
        <end position="174"/>
    </location>
</feature>
<dbReference type="OrthoDB" id="4056095at2"/>
<dbReference type="Pfam" id="PF07690">
    <property type="entry name" value="MFS_1"/>
    <property type="match status" value="1"/>
</dbReference>